<organism evidence="1 2">
    <name type="scientific">Choristoneura fumiferana</name>
    <name type="common">Spruce budworm moth</name>
    <name type="synonym">Archips fumiferana</name>
    <dbReference type="NCBI Taxonomy" id="7141"/>
    <lineage>
        <taxon>Eukaryota</taxon>
        <taxon>Metazoa</taxon>
        <taxon>Ecdysozoa</taxon>
        <taxon>Arthropoda</taxon>
        <taxon>Hexapoda</taxon>
        <taxon>Insecta</taxon>
        <taxon>Pterygota</taxon>
        <taxon>Neoptera</taxon>
        <taxon>Endopterygota</taxon>
        <taxon>Lepidoptera</taxon>
        <taxon>Glossata</taxon>
        <taxon>Ditrysia</taxon>
        <taxon>Tortricoidea</taxon>
        <taxon>Tortricidae</taxon>
        <taxon>Tortricinae</taxon>
        <taxon>Choristoneura</taxon>
    </lineage>
</organism>
<dbReference type="Proteomes" id="UP001064048">
    <property type="component" value="Chromosome Z"/>
</dbReference>
<dbReference type="EMBL" id="CM046131">
    <property type="protein sequence ID" value="KAI8430512.1"/>
    <property type="molecule type" value="Genomic_DNA"/>
</dbReference>
<reference evidence="1 2" key="1">
    <citation type="journal article" date="2022" name="Genome Biol. Evol.">
        <title>The Spruce Budworm Genome: Reconstructing the Evolutionary History of Antifreeze Proteins.</title>
        <authorList>
            <person name="Beliveau C."/>
            <person name="Gagne P."/>
            <person name="Picq S."/>
            <person name="Vernygora O."/>
            <person name="Keeling C.I."/>
            <person name="Pinkney K."/>
            <person name="Doucet D."/>
            <person name="Wen F."/>
            <person name="Johnston J.S."/>
            <person name="Maaroufi H."/>
            <person name="Boyle B."/>
            <person name="Laroche J."/>
            <person name="Dewar K."/>
            <person name="Juretic N."/>
            <person name="Blackburn G."/>
            <person name="Nisole A."/>
            <person name="Brunet B."/>
            <person name="Brandao M."/>
            <person name="Lumley L."/>
            <person name="Duan J."/>
            <person name="Quan G."/>
            <person name="Lucarotti C.J."/>
            <person name="Roe A.D."/>
            <person name="Sperling F.A.H."/>
            <person name="Levesque R.C."/>
            <person name="Cusson M."/>
        </authorList>
    </citation>
    <scope>NUCLEOTIDE SEQUENCE [LARGE SCALE GENOMIC DNA]</scope>
    <source>
        <strain evidence="1">Glfc:IPQL:Cfum</strain>
    </source>
</reference>
<proteinExistence type="predicted"/>
<evidence type="ECO:0000313" key="1">
    <source>
        <dbReference type="EMBL" id="KAI8430512.1"/>
    </source>
</evidence>
<gene>
    <name evidence="1" type="ORF">MSG28_000756</name>
</gene>
<protein>
    <submittedName>
        <fullName evidence="1">Uncharacterized protein</fullName>
    </submittedName>
</protein>
<sequence length="381" mass="42330">MGVKYGQGVLCVSWSSSSEGRASGRRSPRTGCALLFVVRPIFLRRPRLFRPYPQASDRTTLLHAALAGAALGFGVSSLTVVTPCVNCLGKRVLSFDTGSLKLSIGTLSGLPVNAYSRVTHHSEILPTHEFFSACRKKAEGTALSDAGGNQITDQVTLTRFRLLKGVLVECLSTLNPDEDSSDSEVEVFRSPRKTRTEAVCRAEPRYNLASLNLKFKGDTCVRAFVTRLDELRQAREIPERIIFNGFLMFWMDRLLFWLTVPLAEAERLDILLRNVRPEYSRELALIDVTSIEMLKSLCKRLELAGSRAGYTVAPDVQVQSRNNTACRKQAVGSVDKTEGTYCFRCKQAGHKTNRCQRSRELVCFGCGHPGVRTPECPRCTK</sequence>
<name>A0ACC0K258_CHOFU</name>
<accession>A0ACC0K258</accession>
<evidence type="ECO:0000313" key="2">
    <source>
        <dbReference type="Proteomes" id="UP001064048"/>
    </source>
</evidence>
<comment type="caution">
    <text evidence="1">The sequence shown here is derived from an EMBL/GenBank/DDBJ whole genome shotgun (WGS) entry which is preliminary data.</text>
</comment>
<feature type="non-terminal residue" evidence="1">
    <location>
        <position position="381"/>
    </location>
</feature>
<keyword evidence="2" id="KW-1185">Reference proteome</keyword>